<dbReference type="EMBL" id="BMGG01000007">
    <property type="protein sequence ID" value="GGC77300.1"/>
    <property type="molecule type" value="Genomic_DNA"/>
</dbReference>
<accession>A0A916UMG8</accession>
<evidence type="ECO:0000256" key="1">
    <source>
        <dbReference type="ARBA" id="ARBA00005254"/>
    </source>
</evidence>
<proteinExistence type="inferred from homology"/>
<evidence type="ECO:0000256" key="3">
    <source>
        <dbReference type="SAM" id="MobiDB-lite"/>
    </source>
</evidence>
<evidence type="ECO:0000313" key="5">
    <source>
        <dbReference type="Proteomes" id="UP000637002"/>
    </source>
</evidence>
<dbReference type="Pfam" id="PF00378">
    <property type="entry name" value="ECH_1"/>
    <property type="match status" value="1"/>
</dbReference>
<comment type="caution">
    <text evidence="4">The sequence shown here is derived from an EMBL/GenBank/DDBJ whole genome shotgun (WGS) entry which is preliminary data.</text>
</comment>
<dbReference type="InterPro" id="IPR001753">
    <property type="entry name" value="Enoyl-CoA_hydra/iso"/>
</dbReference>
<keyword evidence="5" id="KW-1185">Reference proteome</keyword>
<dbReference type="Gene3D" id="1.10.287.2460">
    <property type="match status" value="1"/>
</dbReference>
<organism evidence="4 5">
    <name type="scientific">Chelatococcus reniformis</name>
    <dbReference type="NCBI Taxonomy" id="1494448"/>
    <lineage>
        <taxon>Bacteria</taxon>
        <taxon>Pseudomonadati</taxon>
        <taxon>Pseudomonadota</taxon>
        <taxon>Alphaproteobacteria</taxon>
        <taxon>Hyphomicrobiales</taxon>
        <taxon>Chelatococcaceae</taxon>
        <taxon>Chelatococcus</taxon>
    </lineage>
</organism>
<dbReference type="SUPFAM" id="SSF52096">
    <property type="entry name" value="ClpP/crotonase"/>
    <property type="match status" value="1"/>
</dbReference>
<dbReference type="PANTHER" id="PTHR43802:SF1">
    <property type="entry name" value="IP11341P-RELATED"/>
    <property type="match status" value="1"/>
</dbReference>
<name>A0A916UMG8_9HYPH</name>
<evidence type="ECO:0000256" key="2">
    <source>
        <dbReference type="RuleBase" id="RU003707"/>
    </source>
</evidence>
<evidence type="ECO:0000313" key="4">
    <source>
        <dbReference type="EMBL" id="GGC77300.1"/>
    </source>
</evidence>
<dbReference type="PROSITE" id="PS00166">
    <property type="entry name" value="ENOYL_COA_HYDRATASE"/>
    <property type="match status" value="1"/>
</dbReference>
<dbReference type="InterPro" id="IPR018376">
    <property type="entry name" value="Enoyl-CoA_hyd/isom_CS"/>
</dbReference>
<dbReference type="PANTHER" id="PTHR43802">
    <property type="entry name" value="ENOYL-COA HYDRATASE"/>
    <property type="match status" value="1"/>
</dbReference>
<comment type="similarity">
    <text evidence="1 2">Belongs to the enoyl-CoA hydratase/isomerase family.</text>
</comment>
<reference evidence="4" key="2">
    <citation type="submission" date="2020-09" db="EMBL/GenBank/DDBJ databases">
        <authorList>
            <person name="Sun Q."/>
            <person name="Zhou Y."/>
        </authorList>
    </citation>
    <scope>NUCLEOTIDE SEQUENCE</scope>
    <source>
        <strain evidence="4">CGMCC 1.12919</strain>
    </source>
</reference>
<dbReference type="InterPro" id="IPR029045">
    <property type="entry name" value="ClpP/crotonase-like_dom_sf"/>
</dbReference>
<protein>
    <submittedName>
        <fullName evidence="4">Enoyl-CoA hydratase</fullName>
    </submittedName>
</protein>
<dbReference type="RefSeq" id="WP_188610894.1">
    <property type="nucleotide sequence ID" value="NZ_BMGG01000007.1"/>
</dbReference>
<reference evidence="4" key="1">
    <citation type="journal article" date="2014" name="Int. J. Syst. Evol. Microbiol.">
        <title>Complete genome sequence of Corynebacterium casei LMG S-19264T (=DSM 44701T), isolated from a smear-ripened cheese.</title>
        <authorList>
            <consortium name="US DOE Joint Genome Institute (JGI-PGF)"/>
            <person name="Walter F."/>
            <person name="Albersmeier A."/>
            <person name="Kalinowski J."/>
            <person name="Ruckert C."/>
        </authorList>
    </citation>
    <scope>NUCLEOTIDE SEQUENCE</scope>
    <source>
        <strain evidence="4">CGMCC 1.12919</strain>
    </source>
</reference>
<dbReference type="Proteomes" id="UP000637002">
    <property type="component" value="Unassembled WGS sequence"/>
</dbReference>
<dbReference type="GO" id="GO:0003824">
    <property type="term" value="F:catalytic activity"/>
    <property type="evidence" value="ECO:0007669"/>
    <property type="project" value="InterPro"/>
</dbReference>
<dbReference type="CDD" id="cd06558">
    <property type="entry name" value="crotonase-like"/>
    <property type="match status" value="1"/>
</dbReference>
<gene>
    <name evidence="4" type="primary">paaG</name>
    <name evidence="4" type="ORF">GCM10010994_39500</name>
</gene>
<dbReference type="AlphaFoldDB" id="A0A916UMG8"/>
<dbReference type="Gene3D" id="3.90.226.10">
    <property type="entry name" value="2-enoyl-CoA Hydratase, Chain A, domain 1"/>
    <property type="match status" value="1"/>
</dbReference>
<feature type="region of interest" description="Disordered" evidence="3">
    <location>
        <begin position="243"/>
        <end position="262"/>
    </location>
</feature>
<sequence length="262" mass="28078">MPKLLIERRGNVTLFTLNRVEVHNNVDDELAMELADAIIAFGADEASNVLVITGAGDKTFCAGANLKGMRELFEHRHTHTAGPMGFARLDPGKPVIAAINGNCYAGGVELAVWCDFRIVDERAKFGLLNKRWGLSLADGGTQRLPRVVGIGNALYMIETGMEIDAQHALRMGLAQEVVPAGTALERSLQLAQHIADYSQGGIRADRQAALATIGLSLEQGLDLEAELCHSPALSEEAMAGMRRFADGSRPAPPRPGAANRQS</sequence>